<dbReference type="PANTHER" id="PTHR22118">
    <property type="entry name" value="DYNEIN ASSEMBLY FACTOR 3, AXONEMAL"/>
    <property type="match status" value="1"/>
</dbReference>
<feature type="region of interest" description="Disordered" evidence="1">
    <location>
        <begin position="117"/>
        <end position="151"/>
    </location>
</feature>
<gene>
    <name evidence="3" type="ORF">P5673_007259</name>
</gene>
<reference evidence="3" key="1">
    <citation type="journal article" date="2023" name="G3 (Bethesda)">
        <title>Whole genome assembly and annotation of the endangered Caribbean coral Acropora cervicornis.</title>
        <authorList>
            <person name="Selwyn J.D."/>
            <person name="Vollmer S.V."/>
        </authorList>
    </citation>
    <scope>NUCLEOTIDE SEQUENCE</scope>
    <source>
        <strain evidence="3">K2</strain>
    </source>
</reference>
<feature type="domain" description="Dynein assembly factor 3 C-terminal" evidence="2">
    <location>
        <begin position="1"/>
        <end position="256"/>
    </location>
</feature>
<reference evidence="3" key="2">
    <citation type="journal article" date="2023" name="Science">
        <title>Genomic signatures of disease resistance in endangered staghorn corals.</title>
        <authorList>
            <person name="Vollmer S.V."/>
            <person name="Selwyn J.D."/>
            <person name="Despard B.A."/>
            <person name="Roesel C.L."/>
        </authorList>
    </citation>
    <scope>NUCLEOTIDE SEQUENCE</scope>
    <source>
        <strain evidence="3">K2</strain>
    </source>
</reference>
<name>A0AAD9QVI8_ACRCE</name>
<keyword evidence="4" id="KW-1185">Reference proteome</keyword>
<dbReference type="EMBL" id="JARQWQ010000012">
    <property type="protein sequence ID" value="KAK2568259.1"/>
    <property type="molecule type" value="Genomic_DNA"/>
</dbReference>
<dbReference type="AlphaFoldDB" id="A0AAD9QVI8"/>
<dbReference type="GO" id="GO:0070286">
    <property type="term" value="P:axonemal dynein complex assembly"/>
    <property type="evidence" value="ECO:0007669"/>
    <property type="project" value="InterPro"/>
</dbReference>
<dbReference type="InterPro" id="IPR039304">
    <property type="entry name" value="DNAAF3"/>
</dbReference>
<dbReference type="PANTHER" id="PTHR22118:SF14">
    <property type="entry name" value="DYNEIN AXONEMAL ASSEMBLY FACTOR 3"/>
    <property type="match status" value="1"/>
</dbReference>
<organism evidence="3 4">
    <name type="scientific">Acropora cervicornis</name>
    <name type="common">Staghorn coral</name>
    <dbReference type="NCBI Taxonomy" id="6130"/>
    <lineage>
        <taxon>Eukaryota</taxon>
        <taxon>Metazoa</taxon>
        <taxon>Cnidaria</taxon>
        <taxon>Anthozoa</taxon>
        <taxon>Hexacorallia</taxon>
        <taxon>Scleractinia</taxon>
        <taxon>Astrocoeniina</taxon>
        <taxon>Acroporidae</taxon>
        <taxon>Acropora</taxon>
    </lineage>
</organism>
<comment type="caution">
    <text evidence="3">The sequence shown here is derived from an EMBL/GenBank/DDBJ whole genome shotgun (WGS) entry which is preliminary data.</text>
</comment>
<dbReference type="Proteomes" id="UP001249851">
    <property type="component" value="Unassembled WGS sequence"/>
</dbReference>
<dbReference type="GO" id="GO:0044458">
    <property type="term" value="P:motile cilium assembly"/>
    <property type="evidence" value="ECO:0007669"/>
    <property type="project" value="TreeGrafter"/>
</dbReference>
<dbReference type="InterPro" id="IPR028235">
    <property type="entry name" value="DNAAF3_C"/>
</dbReference>
<evidence type="ECO:0000313" key="4">
    <source>
        <dbReference type="Proteomes" id="UP001249851"/>
    </source>
</evidence>
<dbReference type="Pfam" id="PF14740">
    <property type="entry name" value="DUF4471"/>
    <property type="match status" value="1"/>
</dbReference>
<accession>A0AAD9QVI8</accession>
<evidence type="ECO:0000313" key="3">
    <source>
        <dbReference type="EMBL" id="KAK2568259.1"/>
    </source>
</evidence>
<evidence type="ECO:0000256" key="1">
    <source>
        <dbReference type="SAM" id="MobiDB-lite"/>
    </source>
</evidence>
<protein>
    <submittedName>
        <fullName evidence="3">Dynein axonemal assembly factor 3</fullName>
    </submittedName>
</protein>
<sequence>MKLSKKVSIIHGNEYKSWREQGVAFELRSDSTYEVSNRTLASGLIIKRDGERFARRGYWGDVVNSPYLAFGIESEEKSLFKTSNGQHVKTSTLVSEYNVTALMHELMTGEMYALPQSDDKKEAKKGKATLEELAEEEEVEGTDKEGKEIQQGANRKKDSVCQAQGYVKCPGVKVYFLPVNCVSDLSKKSKYSKLFDVIYFSNSMVHLLTPEVNEIFADEAIIVAETTKFMLDLRPEQMQEYVKKITSMAQRAGCKASGNIDGEKDAHAFFTFKR</sequence>
<evidence type="ECO:0000259" key="2">
    <source>
        <dbReference type="Pfam" id="PF14740"/>
    </source>
</evidence>
<proteinExistence type="predicted"/>